<gene>
    <name evidence="2" type="ORF">HAV00_16265</name>
</gene>
<proteinExistence type="predicted"/>
<feature type="domain" description="YjiS-like" evidence="1">
    <location>
        <begin position="26"/>
        <end position="62"/>
    </location>
</feature>
<dbReference type="AlphaFoldDB" id="A0A2U8QHE6"/>
<evidence type="ECO:0000259" key="1">
    <source>
        <dbReference type="Pfam" id="PF06568"/>
    </source>
</evidence>
<accession>A0A2U8QHE6</accession>
<dbReference type="EMBL" id="CP050066">
    <property type="protein sequence ID" value="QIP07721.1"/>
    <property type="molecule type" value="Genomic_DNA"/>
</dbReference>
<dbReference type="InterPro" id="IPR009506">
    <property type="entry name" value="YjiS-like"/>
</dbReference>
<protein>
    <submittedName>
        <fullName evidence="2">DUF1127 domain-containing protein</fullName>
    </submittedName>
</protein>
<dbReference type="RefSeq" id="WP_094976872.1">
    <property type="nucleotide sequence ID" value="NZ_CP029427.2"/>
</dbReference>
<evidence type="ECO:0000313" key="3">
    <source>
        <dbReference type="Proteomes" id="UP000500895"/>
    </source>
</evidence>
<sequence>MSSIHQTTEPRQESVKRQVYSPIEAFWDAFQGWRKRETLRTQLCRLTERELADIGITRGEIDYVASKRGIAASHHPRGWHGGALVTLILCNACILLFATEAKAQCTARDVLQARLALKEASRVRRPQTGVGFAVDVPVWRKTTVGTFPDSVALRNALSARGCGVGDLASEIMARPAFTLSTTKADLELVTVSAAELGFLTETVSLGQIYGRAQQLGFGLAPAEIAPQLRLQYLDQPIGEFLSIGMNPIKTSKGEPVILNVANGGAGLILIGQDGRADAEMFVGSVFVFLRPKEAVPAETTLVHR</sequence>
<name>A0A2U8QHE6_9BRAD</name>
<dbReference type="KEGG" id="bsym:CIT39_25990"/>
<organism evidence="2 3">
    <name type="scientific">Bradyrhizobium symbiodeficiens</name>
    <dbReference type="NCBI Taxonomy" id="1404367"/>
    <lineage>
        <taxon>Bacteria</taxon>
        <taxon>Pseudomonadati</taxon>
        <taxon>Pseudomonadota</taxon>
        <taxon>Alphaproteobacteria</taxon>
        <taxon>Hyphomicrobiales</taxon>
        <taxon>Nitrobacteraceae</taxon>
        <taxon>Bradyrhizobium</taxon>
    </lineage>
</organism>
<reference evidence="2 3" key="1">
    <citation type="journal article" date="2020" name="Int. J. Syst. Evol. Microbiol.">
        <title>Description and complete genome sequences of Bradyrhizobium symbiodeficiens sp. nov., a non-symbiotic bacterium associated with legumes native to Canada.</title>
        <authorList>
            <person name="Bromfield E.S.P."/>
            <person name="Cloutier S."/>
            <person name="Nguyen H.D.T."/>
        </authorList>
    </citation>
    <scope>NUCLEOTIDE SEQUENCE [LARGE SCALE GENOMIC DNA]</scope>
    <source>
        <strain evidence="2 3">101S1MB</strain>
    </source>
</reference>
<dbReference type="Pfam" id="PF06568">
    <property type="entry name" value="YjiS-like"/>
    <property type="match status" value="1"/>
</dbReference>
<evidence type="ECO:0000313" key="2">
    <source>
        <dbReference type="EMBL" id="QIP07721.1"/>
    </source>
</evidence>
<dbReference type="Proteomes" id="UP000500895">
    <property type="component" value="Chromosome"/>
</dbReference>